<dbReference type="EMBL" id="MU793499">
    <property type="protein sequence ID" value="KAJ3782099.1"/>
    <property type="molecule type" value="Genomic_DNA"/>
</dbReference>
<comment type="caution">
    <text evidence="2">The sequence shown here is derived from an EMBL/GenBank/DDBJ whole genome shotgun (WGS) entry which is preliminary data.</text>
</comment>
<reference evidence="2" key="1">
    <citation type="submission" date="2022-08" db="EMBL/GenBank/DDBJ databases">
        <authorList>
            <consortium name="DOE Joint Genome Institute"/>
            <person name="Min B."/>
            <person name="Riley R."/>
            <person name="Sierra-Patev S."/>
            <person name="Naranjo-Ortiz M."/>
            <person name="Looney B."/>
            <person name="Konkel Z."/>
            <person name="Slot J.C."/>
            <person name="Sakamoto Y."/>
            <person name="Steenwyk J.L."/>
            <person name="Rokas A."/>
            <person name="Carro J."/>
            <person name="Camarero S."/>
            <person name="Ferreira P."/>
            <person name="Molpeceres G."/>
            <person name="Ruiz-Duenas F.J."/>
            <person name="Serrano A."/>
            <person name="Henrissat B."/>
            <person name="Drula E."/>
            <person name="Hughes K.W."/>
            <person name="Mata J.L."/>
            <person name="Ishikawa N.K."/>
            <person name="Vargas-Isla R."/>
            <person name="Ushijima S."/>
            <person name="Smith C.A."/>
            <person name="Ahrendt S."/>
            <person name="Andreopoulos W."/>
            <person name="He G."/>
            <person name="Labutti K."/>
            <person name="Lipzen A."/>
            <person name="Ng V."/>
            <person name="Sandor L."/>
            <person name="Barry K."/>
            <person name="Martinez A.T."/>
            <person name="Xiao Y."/>
            <person name="Gibbons J.G."/>
            <person name="Terashima K."/>
            <person name="Hibbett D.S."/>
            <person name="Grigoriev I.V."/>
        </authorList>
    </citation>
    <scope>NUCLEOTIDE SEQUENCE</scope>
    <source>
        <strain evidence="2">TFB10291</strain>
    </source>
</reference>
<gene>
    <name evidence="2" type="ORF">GGU10DRAFT_87073</name>
</gene>
<dbReference type="PANTHER" id="PTHR19959:SF119">
    <property type="entry name" value="FUNGAL LIPASE-LIKE DOMAIN-CONTAINING PROTEIN"/>
    <property type="match status" value="1"/>
</dbReference>
<accession>A0AA38KLT6</accession>
<dbReference type="InterPro" id="IPR011990">
    <property type="entry name" value="TPR-like_helical_dom_sf"/>
</dbReference>
<dbReference type="InterPro" id="IPR024983">
    <property type="entry name" value="CHAT_dom"/>
</dbReference>
<dbReference type="SUPFAM" id="SSF81901">
    <property type="entry name" value="HCP-like"/>
    <property type="match status" value="1"/>
</dbReference>
<dbReference type="PANTHER" id="PTHR19959">
    <property type="entry name" value="KINESIN LIGHT CHAIN"/>
    <property type="match status" value="1"/>
</dbReference>
<evidence type="ECO:0000259" key="1">
    <source>
        <dbReference type="Pfam" id="PF12770"/>
    </source>
</evidence>
<proteinExistence type="predicted"/>
<name>A0AA38KLT6_9AGAR</name>
<dbReference type="Pfam" id="PF12770">
    <property type="entry name" value="CHAT"/>
    <property type="match status" value="1"/>
</dbReference>
<sequence length="1086" mass="121446">MAYLLEALMKILNDILLVPLFYIQRPWLTHRGLRLLKRFDETHEAKDLDNAISQIRRLVSLCPNGSSRATSLDLLSTAIRKRFDQGGDVELIEEEISMHREALKLRPIGNPDRLISLNNLSEAIRVRFEMLGQPGDLEESIDYGQQGLALEPSDPDQRAKSLSSLGIALCMHFEHNGKMDDLESGIKYFHQALDLRPVGHPKRRGVLSDLATSMRTRFRETSDMNDLMKAVEFGRDALDACPADDQQRPLIIGNLASALLTRFTQNGSLEDLEESIDLNRQALASQPPGHPDRPLTLGNLPIAILLRFGETGRMEDLEDCIQLFRESLLLFPEGHPDRAMALSNISSAILARFQQAGRIEDSDEGINILRETLHILPNDHPYRAESLMNLAAAMLQRFELAPTVEALDEVVALDKEALEVLPPTHTYRATVLHSYAEALGRRFKHSKDLGDLARAVSLHEEALELWPPGHPEHCTSLKDLAMIILQRFEQSGDEGDLKKALELITNAEEELPADHPKHTDIRVALATVLLRLHSIDTSDNHDSDHLSKAFNFFEHAVNHSSASVKARFTAALEWISKAREYRHTSIIQAYTVSLTLLTRFLVATPSVELQHKFLRSTSTIPKTLASDAAAAAIDAEQLDVAIEFLEQGRSMLWSEMRNFRPPLEQLREVNTTFADELQKLTTQLEHQATSVEAPSMINESPIPVEVRQKNHRILSERLDDLLSQIRKLEGFANFLSTVPFHTLRAAAAEGPIIVINVSQYRCDAIVVYYSCDPGLVHLPDIDLSTLAESASHCSDPKSTKAGDFSKRLRQILQALWKTVVNPIVDFLAPTLPLKSRIWWCPTSYLCAVPLHAAGPYLPKQRNLPDLFVSSYTSTLSVLISARAQRAATVVKDLFVIADVGKTGSEIPSVQEELRRIQMHNQAAYLAFGENANKNNILTCLPQYRWVHFACHGHREQESFHSWFQLYGNDRLELIDLIHARLPNAELAFLSACHTAAVDVQGTPDEVIHLASALQFCGFGGVIGTLWAMADIDGPDVADDFYGSMFPENGSAANFKNSAVALNNVTKEMRKRKVPLDRWVNFVHIGA</sequence>
<feature type="domain" description="CHAT" evidence="1">
    <location>
        <begin position="810"/>
        <end position="1085"/>
    </location>
</feature>
<evidence type="ECO:0000313" key="2">
    <source>
        <dbReference type="EMBL" id="KAJ3782099.1"/>
    </source>
</evidence>
<dbReference type="Proteomes" id="UP001163798">
    <property type="component" value="Unassembled WGS sequence"/>
</dbReference>
<evidence type="ECO:0000313" key="3">
    <source>
        <dbReference type="Proteomes" id="UP001163798"/>
    </source>
</evidence>
<organism evidence="2 3">
    <name type="scientific">Lentinula aff. detonsa</name>
    <dbReference type="NCBI Taxonomy" id="2804958"/>
    <lineage>
        <taxon>Eukaryota</taxon>
        <taxon>Fungi</taxon>
        <taxon>Dikarya</taxon>
        <taxon>Basidiomycota</taxon>
        <taxon>Agaricomycotina</taxon>
        <taxon>Agaricomycetes</taxon>
        <taxon>Agaricomycetidae</taxon>
        <taxon>Agaricales</taxon>
        <taxon>Marasmiineae</taxon>
        <taxon>Omphalotaceae</taxon>
        <taxon>Lentinula</taxon>
    </lineage>
</organism>
<dbReference type="Gene3D" id="1.25.40.10">
    <property type="entry name" value="Tetratricopeptide repeat domain"/>
    <property type="match status" value="3"/>
</dbReference>
<dbReference type="AlphaFoldDB" id="A0AA38KLT6"/>
<protein>
    <submittedName>
        <fullName evidence="2">CHAT domain-containing protein</fullName>
    </submittedName>
</protein>
<keyword evidence="3" id="KW-1185">Reference proteome</keyword>
<dbReference type="SUPFAM" id="SSF48452">
    <property type="entry name" value="TPR-like"/>
    <property type="match status" value="1"/>
</dbReference>